<dbReference type="AlphaFoldDB" id="A0A6J7I9J8"/>
<sequence>MRIAPAALAALLTLAIAPVAEASWTNGTATCERSGETMTCTYASVGESSFAVPAGVTSIDVVAKGGGGGSGNPFDFPAGSAGGKGAVVTVTGLAVSAGGTIALTIGAKGTPVDGNTGGGGGGATRFWISSDAGFTIAGGGGGSSSAAGGRSYAGGDAGVPNGSAGGGGTYGNGGAGGGGGVGGAGGASAWGSPGAGGD</sequence>
<evidence type="ECO:0000313" key="2">
    <source>
        <dbReference type="EMBL" id="CAB4927194.1"/>
    </source>
</evidence>
<protein>
    <submittedName>
        <fullName evidence="2">Unannotated protein</fullName>
    </submittedName>
</protein>
<proteinExistence type="predicted"/>
<gene>
    <name evidence="2" type="ORF">UFOPK3674_00923</name>
</gene>
<dbReference type="InterPro" id="IPR049304">
    <property type="entry name" value="Gly_rich_dom"/>
</dbReference>
<name>A0A6J7I9J8_9ZZZZ</name>
<dbReference type="EMBL" id="CAFBMX010000004">
    <property type="protein sequence ID" value="CAB4927194.1"/>
    <property type="molecule type" value="Genomic_DNA"/>
</dbReference>
<organism evidence="2">
    <name type="scientific">freshwater metagenome</name>
    <dbReference type="NCBI Taxonomy" id="449393"/>
    <lineage>
        <taxon>unclassified sequences</taxon>
        <taxon>metagenomes</taxon>
        <taxon>ecological metagenomes</taxon>
    </lineage>
</organism>
<dbReference type="Pfam" id="PF21722">
    <property type="entry name" value="Gly_rich_2"/>
    <property type="match status" value="1"/>
</dbReference>
<reference evidence="2" key="1">
    <citation type="submission" date="2020-05" db="EMBL/GenBank/DDBJ databases">
        <authorList>
            <person name="Chiriac C."/>
            <person name="Salcher M."/>
            <person name="Ghai R."/>
            <person name="Kavagutti S V."/>
        </authorList>
    </citation>
    <scope>NUCLEOTIDE SEQUENCE</scope>
</reference>
<evidence type="ECO:0000259" key="1">
    <source>
        <dbReference type="Pfam" id="PF21722"/>
    </source>
</evidence>
<feature type="domain" description="Glycine-rich" evidence="1">
    <location>
        <begin position="45"/>
        <end position="196"/>
    </location>
</feature>
<accession>A0A6J7I9J8</accession>